<protein>
    <submittedName>
        <fullName evidence="2">Uncharacterized protein</fullName>
    </submittedName>
</protein>
<dbReference type="AlphaFoldDB" id="D6Z465"/>
<keyword evidence="1" id="KW-1133">Transmembrane helix</keyword>
<proteinExistence type="predicted"/>
<feature type="transmembrane region" description="Helical" evidence="1">
    <location>
        <begin position="31"/>
        <end position="55"/>
    </location>
</feature>
<evidence type="ECO:0000313" key="2">
    <source>
        <dbReference type="EMBL" id="ADH86340.1"/>
    </source>
</evidence>
<reference evidence="3" key="1">
    <citation type="submission" date="2010-02" db="EMBL/GenBank/DDBJ databases">
        <title>Complete sequence of Desulfurivibrio alkaliphilus AHT2.</title>
        <authorList>
            <consortium name="US DOE Joint Genome Institute"/>
            <person name="Pitluck S."/>
            <person name="Chertkov O."/>
            <person name="Detter J.C."/>
            <person name="Han C."/>
            <person name="Tapia R."/>
            <person name="Larimer F."/>
            <person name="Land M."/>
            <person name="Hauser L."/>
            <person name="Kyrpides N."/>
            <person name="Mikhailova N."/>
            <person name="Sorokin D.Y."/>
            <person name="Muyzer G."/>
            <person name="Woyke T."/>
        </authorList>
    </citation>
    <scope>NUCLEOTIDE SEQUENCE [LARGE SCALE GENOMIC DNA]</scope>
    <source>
        <strain evidence="3">DSM 19089 / UNIQEM U267 / AHT2</strain>
    </source>
</reference>
<evidence type="ECO:0000313" key="3">
    <source>
        <dbReference type="Proteomes" id="UP000001508"/>
    </source>
</evidence>
<sequence>MENKSNQVVVVDISMPFWSMVVFMVKWSVAAIPAMIIIFLLASLFFAVLGGLFGGMGHMGGGTGRW</sequence>
<keyword evidence="1" id="KW-0472">Membrane</keyword>
<keyword evidence="3" id="KW-1185">Reference proteome</keyword>
<dbReference type="eggNOG" id="ENOG5033A23">
    <property type="taxonomic scope" value="Bacteria"/>
</dbReference>
<organism evidence="2 3">
    <name type="scientific">Desulfurivibrio alkaliphilus (strain DSM 19089 / UNIQEM U267 / AHT2)</name>
    <dbReference type="NCBI Taxonomy" id="589865"/>
    <lineage>
        <taxon>Bacteria</taxon>
        <taxon>Pseudomonadati</taxon>
        <taxon>Thermodesulfobacteriota</taxon>
        <taxon>Desulfobulbia</taxon>
        <taxon>Desulfobulbales</taxon>
        <taxon>Desulfobulbaceae</taxon>
        <taxon>Desulfurivibrio</taxon>
    </lineage>
</organism>
<dbReference type="KEGG" id="dak:DaAHT2_1647"/>
<gene>
    <name evidence="2" type="ordered locus">DaAHT2_1647</name>
</gene>
<keyword evidence="1" id="KW-0812">Transmembrane</keyword>
<dbReference type="HOGENOM" id="CLU_200307_1_0_7"/>
<dbReference type="InParanoid" id="D6Z465"/>
<evidence type="ECO:0000256" key="1">
    <source>
        <dbReference type="SAM" id="Phobius"/>
    </source>
</evidence>
<name>D6Z465_DESAT</name>
<accession>D6Z465</accession>
<dbReference type="EMBL" id="CP001940">
    <property type="protein sequence ID" value="ADH86340.1"/>
    <property type="molecule type" value="Genomic_DNA"/>
</dbReference>
<dbReference type="Proteomes" id="UP000001508">
    <property type="component" value="Chromosome"/>
</dbReference>